<dbReference type="InterPro" id="IPR038765">
    <property type="entry name" value="Papain-like_cys_pep_sf"/>
</dbReference>
<evidence type="ECO:0000313" key="2">
    <source>
        <dbReference type="EMBL" id="KAH0561084.1"/>
    </source>
</evidence>
<dbReference type="Gene3D" id="3.90.70.10">
    <property type="entry name" value="Cysteine proteinases"/>
    <property type="match status" value="1"/>
</dbReference>
<dbReference type="GO" id="GO:0004843">
    <property type="term" value="F:cysteine-type deubiquitinase activity"/>
    <property type="evidence" value="ECO:0007669"/>
    <property type="project" value="InterPro"/>
</dbReference>
<dbReference type="InterPro" id="IPR001394">
    <property type="entry name" value="Peptidase_C19_UCH"/>
</dbReference>
<dbReference type="GO" id="GO:0016579">
    <property type="term" value="P:protein deubiquitination"/>
    <property type="evidence" value="ECO:0007669"/>
    <property type="project" value="InterPro"/>
</dbReference>
<dbReference type="AlphaFoldDB" id="A0AAV7IYX7"/>
<evidence type="ECO:0000313" key="3">
    <source>
        <dbReference type="Proteomes" id="UP000826195"/>
    </source>
</evidence>
<evidence type="ECO:0000259" key="1">
    <source>
        <dbReference type="PROSITE" id="PS50235"/>
    </source>
</evidence>
<feature type="domain" description="USP" evidence="1">
    <location>
        <begin position="1"/>
        <end position="85"/>
    </location>
</feature>
<sequence length="87" mass="10022">MCKLRDFPKRINLSEQSLDGEKKQLRYRLSGTIGYQNNNHYVAYCHSLSSSWQFFNDSLPQPRGINSSTDIIPHGVLYILCQNSTNL</sequence>
<gene>
    <name evidence="2" type="ORF">KQX54_012637</name>
</gene>
<dbReference type="Proteomes" id="UP000826195">
    <property type="component" value="Unassembled WGS sequence"/>
</dbReference>
<accession>A0AAV7IYX7</accession>
<keyword evidence="3" id="KW-1185">Reference proteome</keyword>
<dbReference type="PROSITE" id="PS50235">
    <property type="entry name" value="USP_3"/>
    <property type="match status" value="1"/>
</dbReference>
<reference evidence="2 3" key="1">
    <citation type="journal article" date="2021" name="J. Hered.">
        <title>A chromosome-level genome assembly of the parasitoid wasp, Cotesia glomerata (Hymenoptera: Braconidae).</title>
        <authorList>
            <person name="Pinto B.J."/>
            <person name="Weis J.J."/>
            <person name="Gamble T."/>
            <person name="Ode P.J."/>
            <person name="Paul R."/>
            <person name="Zaspel J.M."/>
        </authorList>
    </citation>
    <scope>NUCLEOTIDE SEQUENCE [LARGE SCALE GENOMIC DNA]</scope>
    <source>
        <strain evidence="2">CgM1</strain>
    </source>
</reference>
<organism evidence="2 3">
    <name type="scientific">Cotesia glomerata</name>
    <name type="common">Lepidopteran parasitic wasp</name>
    <name type="synonym">Apanteles glomeratus</name>
    <dbReference type="NCBI Taxonomy" id="32391"/>
    <lineage>
        <taxon>Eukaryota</taxon>
        <taxon>Metazoa</taxon>
        <taxon>Ecdysozoa</taxon>
        <taxon>Arthropoda</taxon>
        <taxon>Hexapoda</taxon>
        <taxon>Insecta</taxon>
        <taxon>Pterygota</taxon>
        <taxon>Neoptera</taxon>
        <taxon>Endopterygota</taxon>
        <taxon>Hymenoptera</taxon>
        <taxon>Apocrita</taxon>
        <taxon>Ichneumonoidea</taxon>
        <taxon>Braconidae</taxon>
        <taxon>Microgastrinae</taxon>
        <taxon>Cotesia</taxon>
    </lineage>
</organism>
<name>A0AAV7IYX7_COTGL</name>
<dbReference type="InterPro" id="IPR028889">
    <property type="entry name" value="USP"/>
</dbReference>
<dbReference type="SUPFAM" id="SSF54001">
    <property type="entry name" value="Cysteine proteinases"/>
    <property type="match status" value="1"/>
</dbReference>
<dbReference type="Pfam" id="PF00443">
    <property type="entry name" value="UCH"/>
    <property type="match status" value="1"/>
</dbReference>
<protein>
    <recommendedName>
        <fullName evidence="1">USP domain-containing protein</fullName>
    </recommendedName>
</protein>
<dbReference type="EMBL" id="JAHXZJ010000374">
    <property type="protein sequence ID" value="KAH0561084.1"/>
    <property type="molecule type" value="Genomic_DNA"/>
</dbReference>
<proteinExistence type="predicted"/>
<comment type="caution">
    <text evidence="2">The sequence shown here is derived from an EMBL/GenBank/DDBJ whole genome shotgun (WGS) entry which is preliminary data.</text>
</comment>